<dbReference type="InterPro" id="IPR039278">
    <property type="entry name" value="Red1"/>
</dbReference>
<dbReference type="InterPro" id="IPR019607">
    <property type="entry name" value="Putative_zinc-finger_domain"/>
</dbReference>
<comment type="caution">
    <text evidence="2">The sequence shown here is derived from an EMBL/GenBank/DDBJ whole genome shotgun (WGS) entry which is preliminary data.</text>
</comment>
<dbReference type="PANTHER" id="PTHR21563">
    <property type="entry name" value="ZINC FINGER C3H1 DOMAIN-CONTAINING PROTEIN"/>
    <property type="match status" value="1"/>
</dbReference>
<dbReference type="AlphaFoldDB" id="A0A1Y1Z1M5"/>
<evidence type="ECO:0000313" key="3">
    <source>
        <dbReference type="Proteomes" id="UP000193144"/>
    </source>
</evidence>
<gene>
    <name evidence="2" type="ORF">BCR34DRAFT_491769</name>
</gene>
<dbReference type="GO" id="GO:0005634">
    <property type="term" value="C:nucleus"/>
    <property type="evidence" value="ECO:0007669"/>
    <property type="project" value="TreeGrafter"/>
</dbReference>
<dbReference type="Proteomes" id="UP000193144">
    <property type="component" value="Unassembled WGS sequence"/>
</dbReference>
<keyword evidence="3" id="KW-1185">Reference proteome</keyword>
<organism evidence="2 3">
    <name type="scientific">Clohesyomyces aquaticus</name>
    <dbReference type="NCBI Taxonomy" id="1231657"/>
    <lineage>
        <taxon>Eukaryota</taxon>
        <taxon>Fungi</taxon>
        <taxon>Dikarya</taxon>
        <taxon>Ascomycota</taxon>
        <taxon>Pezizomycotina</taxon>
        <taxon>Dothideomycetes</taxon>
        <taxon>Pleosporomycetidae</taxon>
        <taxon>Pleosporales</taxon>
        <taxon>Lindgomycetaceae</taxon>
        <taxon>Clohesyomyces</taxon>
    </lineage>
</organism>
<feature type="domain" description="Putative zinc-finger" evidence="1">
    <location>
        <begin position="34"/>
        <end position="55"/>
    </location>
</feature>
<proteinExistence type="predicted"/>
<sequence>MFKSYRYHPNYSHDVAGGFLSMTYSHQIDMDKPLCQYEAVGGICNDPDCDGQHFRDMGLTGDKILVQLGTANPGKTPEEKQRWNDGLRLVLKELRLRNIKDPNVVAEEIAKYRRQFLHDDTRVVNF</sequence>
<name>A0A1Y1Z1M5_9PLEO</name>
<dbReference type="Pfam" id="PF10650">
    <property type="entry name" value="zf-C3H1"/>
    <property type="match status" value="1"/>
</dbReference>
<dbReference type="PANTHER" id="PTHR21563:SF3">
    <property type="entry name" value="ZINC FINGER C3H1 DOMAIN-CONTAINING PROTEIN"/>
    <property type="match status" value="1"/>
</dbReference>
<dbReference type="OrthoDB" id="1922977at2759"/>
<dbReference type="STRING" id="1231657.A0A1Y1Z1M5"/>
<reference evidence="2 3" key="1">
    <citation type="submission" date="2016-07" db="EMBL/GenBank/DDBJ databases">
        <title>Pervasive Adenine N6-methylation of Active Genes in Fungi.</title>
        <authorList>
            <consortium name="DOE Joint Genome Institute"/>
            <person name="Mondo S.J."/>
            <person name="Dannebaum R.O."/>
            <person name="Kuo R.C."/>
            <person name="Labutti K."/>
            <person name="Haridas S."/>
            <person name="Kuo A."/>
            <person name="Salamov A."/>
            <person name="Ahrendt S.R."/>
            <person name="Lipzen A."/>
            <person name="Sullivan W."/>
            <person name="Andreopoulos W.B."/>
            <person name="Clum A."/>
            <person name="Lindquist E."/>
            <person name="Daum C."/>
            <person name="Ramamoorthy G.K."/>
            <person name="Gryganskyi A."/>
            <person name="Culley D."/>
            <person name="Magnuson J.K."/>
            <person name="James T.Y."/>
            <person name="O'Malley M.A."/>
            <person name="Stajich J.E."/>
            <person name="Spatafora J.W."/>
            <person name="Visel A."/>
            <person name="Grigoriev I.V."/>
        </authorList>
    </citation>
    <scope>NUCLEOTIDE SEQUENCE [LARGE SCALE GENOMIC DNA]</scope>
    <source>
        <strain evidence="2 3">CBS 115471</strain>
    </source>
</reference>
<protein>
    <recommendedName>
        <fullName evidence="1">Putative zinc-finger domain-containing protein</fullName>
    </recommendedName>
</protein>
<accession>A0A1Y1Z1M5</accession>
<evidence type="ECO:0000313" key="2">
    <source>
        <dbReference type="EMBL" id="ORY04190.1"/>
    </source>
</evidence>
<evidence type="ECO:0000259" key="1">
    <source>
        <dbReference type="Pfam" id="PF10650"/>
    </source>
</evidence>
<dbReference type="EMBL" id="MCFA01000138">
    <property type="protein sequence ID" value="ORY04190.1"/>
    <property type="molecule type" value="Genomic_DNA"/>
</dbReference>
<dbReference type="GO" id="GO:0000178">
    <property type="term" value="C:exosome (RNase complex)"/>
    <property type="evidence" value="ECO:0007669"/>
    <property type="project" value="TreeGrafter"/>
</dbReference>